<dbReference type="PANTHER" id="PTHR46093:SF18">
    <property type="entry name" value="FIBRONECTIN TYPE-III DOMAIN-CONTAINING PROTEIN"/>
    <property type="match status" value="1"/>
</dbReference>
<evidence type="ECO:0000256" key="2">
    <source>
        <dbReference type="ARBA" id="ARBA00022737"/>
    </source>
</evidence>
<dbReference type="OMA" id="GWISKRS"/>
<dbReference type="KEGG" id="mpp:MICPUCDRAFT_34705"/>
<keyword evidence="1" id="KW-0880">Kelch repeat</keyword>
<name>C1MXS9_MICPC</name>
<dbReference type="eggNOG" id="KOG0379">
    <property type="taxonomic scope" value="Eukaryota"/>
</dbReference>
<dbReference type="RefSeq" id="XP_003060746.1">
    <property type="nucleotide sequence ID" value="XM_003060700.1"/>
</dbReference>
<proteinExistence type="predicted"/>
<dbReference type="EMBL" id="GG663742">
    <property type="protein sequence ID" value="EEH55515.1"/>
    <property type="molecule type" value="Genomic_DNA"/>
</dbReference>
<protein>
    <submittedName>
        <fullName evidence="4">Predicted protein</fullName>
    </submittedName>
</protein>
<dbReference type="OrthoDB" id="498360at2759"/>
<dbReference type="Gene3D" id="2.120.10.80">
    <property type="entry name" value="Kelch-type beta propeller"/>
    <property type="match status" value="2"/>
</dbReference>
<dbReference type="STRING" id="564608.C1MXS9"/>
<reference evidence="4 5" key="1">
    <citation type="journal article" date="2009" name="Science">
        <title>Green evolution and dynamic adaptations revealed by genomes of the marine picoeukaryotes Micromonas.</title>
        <authorList>
            <person name="Worden A.Z."/>
            <person name="Lee J.H."/>
            <person name="Mock T."/>
            <person name="Rouze P."/>
            <person name="Simmons M.P."/>
            <person name="Aerts A.L."/>
            <person name="Allen A.E."/>
            <person name="Cuvelier M.L."/>
            <person name="Derelle E."/>
            <person name="Everett M.V."/>
            <person name="Foulon E."/>
            <person name="Grimwood J."/>
            <person name="Gundlach H."/>
            <person name="Henrissat B."/>
            <person name="Napoli C."/>
            <person name="McDonald S.M."/>
            <person name="Parker M.S."/>
            <person name="Rombauts S."/>
            <person name="Salamov A."/>
            <person name="Von Dassow P."/>
            <person name="Badger J.H."/>
            <person name="Coutinho P.M."/>
            <person name="Demir E."/>
            <person name="Dubchak I."/>
            <person name="Gentemann C."/>
            <person name="Eikrem W."/>
            <person name="Gready J.E."/>
            <person name="John U."/>
            <person name="Lanier W."/>
            <person name="Lindquist E.A."/>
            <person name="Lucas S."/>
            <person name="Mayer K.F."/>
            <person name="Moreau H."/>
            <person name="Not F."/>
            <person name="Otillar R."/>
            <person name="Panaud O."/>
            <person name="Pangilinan J."/>
            <person name="Paulsen I."/>
            <person name="Piegu B."/>
            <person name="Poliakov A."/>
            <person name="Robbens S."/>
            <person name="Schmutz J."/>
            <person name="Toulza E."/>
            <person name="Wyss T."/>
            <person name="Zelensky A."/>
            <person name="Zhou K."/>
            <person name="Armbrust E.V."/>
            <person name="Bhattacharya D."/>
            <person name="Goodenough U.W."/>
            <person name="Van de Peer Y."/>
            <person name="Grigoriev I.V."/>
        </authorList>
    </citation>
    <scope>NUCLEOTIDE SEQUENCE [LARGE SCALE GENOMIC DNA]</scope>
    <source>
        <strain evidence="4 5">CCMP1545</strain>
    </source>
</reference>
<dbReference type="InterPro" id="IPR015915">
    <property type="entry name" value="Kelch-typ_b-propeller"/>
</dbReference>
<evidence type="ECO:0000313" key="5">
    <source>
        <dbReference type="Proteomes" id="UP000001876"/>
    </source>
</evidence>
<dbReference type="PANTHER" id="PTHR46093">
    <property type="entry name" value="ACYL-COA-BINDING DOMAIN-CONTAINING PROTEIN 5"/>
    <property type="match status" value="1"/>
</dbReference>
<dbReference type="GeneID" id="9685887"/>
<keyword evidence="2" id="KW-0677">Repeat</keyword>
<evidence type="ECO:0000256" key="1">
    <source>
        <dbReference type="ARBA" id="ARBA00022441"/>
    </source>
</evidence>
<feature type="non-terminal residue" evidence="4">
    <location>
        <position position="396"/>
    </location>
</feature>
<evidence type="ECO:0000313" key="4">
    <source>
        <dbReference type="EMBL" id="EEH55515.1"/>
    </source>
</evidence>
<dbReference type="Proteomes" id="UP000001876">
    <property type="component" value="Unassembled WGS sequence"/>
</dbReference>
<accession>C1MXS9</accession>
<feature type="region of interest" description="Disordered" evidence="3">
    <location>
        <begin position="59"/>
        <end position="92"/>
    </location>
</feature>
<keyword evidence="5" id="KW-1185">Reference proteome</keyword>
<sequence length="396" mass="42720">MKWTRCVATGGEVRALNDASVPRRALGAARDRDRDGRAASIPPRCRPCRCRLVFSSRPVASRSRRLIPPTPHPHPPPPSPQPPPSPRSGHSATLVGTSHLVVFGGLNVKTAIGDTVALHLERNQWRRPPSSAVGGPGPRAFHCAVAIGSRLYVMCGRTGRQQHGDVWCLDCVSWCWRRLRPTGAAPSPRDFGVAAATPSGGILLFGGYDGHKWLNDCHVLENIGEGGGESATWRVVSVANNIAPTPRSGHAMAAVERRLLVFGGQASGGTLRGDLWALRGRPGPSKAPPRWTRLQLRGVAPSPRAGHAFTSHGSRVVLHGGHGDDGWISKRSVYYDDVTVIDRETGRWRKLSASLESSSTETPAPRAFHTLTKVNDALLMLGGFDGERAMNDAWWL</sequence>
<dbReference type="AlphaFoldDB" id="C1MXS9"/>
<feature type="compositionally biased region" description="Pro residues" evidence="3">
    <location>
        <begin position="68"/>
        <end position="86"/>
    </location>
</feature>
<organism evidence="5">
    <name type="scientific">Micromonas pusilla (strain CCMP1545)</name>
    <name type="common">Picoplanktonic green alga</name>
    <dbReference type="NCBI Taxonomy" id="564608"/>
    <lineage>
        <taxon>Eukaryota</taxon>
        <taxon>Viridiplantae</taxon>
        <taxon>Chlorophyta</taxon>
        <taxon>Mamiellophyceae</taxon>
        <taxon>Mamiellales</taxon>
        <taxon>Mamiellaceae</taxon>
        <taxon>Micromonas</taxon>
    </lineage>
</organism>
<dbReference type="Pfam" id="PF24681">
    <property type="entry name" value="Kelch_KLHDC2_KLHL20_DRC7"/>
    <property type="match status" value="1"/>
</dbReference>
<evidence type="ECO:0000256" key="3">
    <source>
        <dbReference type="SAM" id="MobiDB-lite"/>
    </source>
</evidence>
<gene>
    <name evidence="4" type="ORF">MICPUCDRAFT_34705</name>
</gene>
<dbReference type="SUPFAM" id="SSF117281">
    <property type="entry name" value="Kelch motif"/>
    <property type="match status" value="1"/>
</dbReference>